<dbReference type="EMBL" id="RAQU01000155">
    <property type="protein sequence ID" value="RKK02410.1"/>
    <property type="molecule type" value="Genomic_DNA"/>
</dbReference>
<keyword evidence="4" id="KW-1185">Reference proteome</keyword>
<dbReference type="InterPro" id="IPR016181">
    <property type="entry name" value="Acyl_CoA_acyltransferase"/>
</dbReference>
<protein>
    <submittedName>
        <fullName evidence="2">GNAT family N-acetyltransferase</fullName>
    </submittedName>
</protein>
<dbReference type="SUPFAM" id="SSF55729">
    <property type="entry name" value="Acyl-CoA N-acyltransferases (Nat)"/>
    <property type="match status" value="1"/>
</dbReference>
<evidence type="ECO:0000313" key="3">
    <source>
        <dbReference type="EMBL" id="RMI17246.1"/>
    </source>
</evidence>
<comment type="caution">
    <text evidence="2">The sequence shown here is derived from an EMBL/GenBank/DDBJ whole genome shotgun (WGS) entry which is preliminary data.</text>
</comment>
<dbReference type="InterPro" id="IPR038740">
    <property type="entry name" value="BioF2-like_GNAT_dom"/>
</dbReference>
<dbReference type="AlphaFoldDB" id="A0A3A9J8N5"/>
<dbReference type="RefSeq" id="WP_120639989.1">
    <property type="nucleotide sequence ID" value="NZ_RAQU01000155.1"/>
</dbReference>
<keyword evidence="2" id="KW-0808">Transferase</keyword>
<evidence type="ECO:0000313" key="5">
    <source>
        <dbReference type="Proteomes" id="UP000278036"/>
    </source>
</evidence>
<feature type="domain" description="BioF2-like acetyltransferase" evidence="1">
    <location>
        <begin position="176"/>
        <end position="313"/>
    </location>
</feature>
<name>A0A3A9J8N5_9PROT</name>
<evidence type="ECO:0000313" key="4">
    <source>
        <dbReference type="Proteomes" id="UP000274097"/>
    </source>
</evidence>
<dbReference type="Pfam" id="PF13480">
    <property type="entry name" value="Acetyltransf_6"/>
    <property type="match status" value="1"/>
</dbReference>
<dbReference type="Proteomes" id="UP000278036">
    <property type="component" value="Unassembled WGS sequence"/>
</dbReference>
<dbReference type="InParanoid" id="A0A3A9J8N5"/>
<sequence>MPSATDTLAEGLLPLPHPEAGLPGWCDRFLCPPGGNDVFSSRLWYDTVLGHALPAGTRPVLALAGGEKGVLLPLLRQADGRLCSLVTPYTLTWRPLPAPGAAMREAGLALGRLLRGGRPARLDTLDAEAPGLEELLAGLRQSGLVPLRFDHFGNWWQPLEPGAGWEAYLAARPSALRATIRRKLARAGRESRFELLREPGLALENGIRAYEAVRARSWKPWEPFPDFDAALMRAAASAGALRLGVLRDLDGQPLAAQYWMVSGGYASLLKLAHVEDARAASPGTVLTALMARGVIDEDKAAALDFGRGDDAYKPLWVSQRRQRTGLLLADLRSPSGLLALARQTAGHGRRQALQWIEKARRRQG</sequence>
<evidence type="ECO:0000259" key="1">
    <source>
        <dbReference type="Pfam" id="PF13480"/>
    </source>
</evidence>
<proteinExistence type="predicted"/>
<accession>A0A3A9J8N5</accession>
<gene>
    <name evidence="2" type="ORF">D6Z83_19920</name>
    <name evidence="3" type="ORF">EBE87_23445</name>
</gene>
<reference evidence="2 5" key="1">
    <citation type="submission" date="2018-09" db="EMBL/GenBank/DDBJ databases">
        <title>Roseomonas sp. nov., isolated from feces of Tibetan antelopes in the Qinghai-Tibet plateau, China.</title>
        <authorList>
            <person name="Tian Z."/>
        </authorList>
    </citation>
    <scope>NUCLEOTIDE SEQUENCE [LARGE SCALE GENOMIC DNA]</scope>
    <source>
        <strain evidence="3 4">Z23</strain>
        <strain evidence="2 5">Z24</strain>
    </source>
</reference>
<organism evidence="2 5">
    <name type="scientific">Teichococcus wenyumeiae</name>
    <dbReference type="NCBI Taxonomy" id="2478470"/>
    <lineage>
        <taxon>Bacteria</taxon>
        <taxon>Pseudomonadati</taxon>
        <taxon>Pseudomonadota</taxon>
        <taxon>Alphaproteobacteria</taxon>
        <taxon>Acetobacterales</taxon>
        <taxon>Roseomonadaceae</taxon>
        <taxon>Roseomonas</taxon>
    </lineage>
</organism>
<evidence type="ECO:0000313" key="2">
    <source>
        <dbReference type="EMBL" id="RKK02410.1"/>
    </source>
</evidence>
<dbReference type="OrthoDB" id="8334427at2"/>
<dbReference type="Proteomes" id="UP000274097">
    <property type="component" value="Unassembled WGS sequence"/>
</dbReference>
<dbReference type="GO" id="GO:0016740">
    <property type="term" value="F:transferase activity"/>
    <property type="evidence" value="ECO:0007669"/>
    <property type="project" value="UniProtKB-KW"/>
</dbReference>
<dbReference type="EMBL" id="RFLX01000034">
    <property type="protein sequence ID" value="RMI17246.1"/>
    <property type="molecule type" value="Genomic_DNA"/>
</dbReference>